<evidence type="ECO:0000256" key="2">
    <source>
        <dbReference type="ARBA" id="ARBA00015915"/>
    </source>
</evidence>
<dbReference type="Pfam" id="PF01297">
    <property type="entry name" value="ZnuA"/>
    <property type="match status" value="1"/>
</dbReference>
<dbReference type="SUPFAM" id="SSF53807">
    <property type="entry name" value="Helical backbone' metal receptor"/>
    <property type="match status" value="1"/>
</dbReference>
<dbReference type="GO" id="GO:0046872">
    <property type="term" value="F:metal ion binding"/>
    <property type="evidence" value="ECO:0007669"/>
    <property type="project" value="InterPro"/>
</dbReference>
<name>A0AA89PBJ6_9GAMM</name>
<dbReference type="AlphaFoldDB" id="A0AA89PBJ6"/>
<organism evidence="7 8">
    <name type="scientific">Microbulbifer hydrolyticus</name>
    <dbReference type="NCBI Taxonomy" id="48074"/>
    <lineage>
        <taxon>Bacteria</taxon>
        <taxon>Pseudomonadati</taxon>
        <taxon>Pseudomonadota</taxon>
        <taxon>Gammaproteobacteria</taxon>
        <taxon>Cellvibrionales</taxon>
        <taxon>Microbulbiferaceae</taxon>
        <taxon>Microbulbifer</taxon>
    </lineage>
</organism>
<proteinExistence type="inferred from homology"/>
<dbReference type="EMBL" id="JACHHR010000002">
    <property type="protein sequence ID" value="MBB5211816.1"/>
    <property type="molecule type" value="Genomic_DNA"/>
</dbReference>
<keyword evidence="3" id="KW-0813">Transport</keyword>
<gene>
    <name evidence="7" type="ORF">HNQ53_002034</name>
</gene>
<dbReference type="InterPro" id="IPR006127">
    <property type="entry name" value="ZnuA-like"/>
</dbReference>
<keyword evidence="6" id="KW-1133">Transmembrane helix</keyword>
<accession>A0AA89PBJ6</accession>
<evidence type="ECO:0000256" key="4">
    <source>
        <dbReference type="ARBA" id="ARBA00022729"/>
    </source>
</evidence>
<evidence type="ECO:0000313" key="8">
    <source>
        <dbReference type="Proteomes" id="UP000563601"/>
    </source>
</evidence>
<feature type="transmembrane region" description="Helical" evidence="6">
    <location>
        <begin position="12"/>
        <end position="31"/>
    </location>
</feature>
<dbReference type="RefSeq" id="WP_311736357.1">
    <property type="nucleotide sequence ID" value="NZ_JACHHR010000002.1"/>
</dbReference>
<evidence type="ECO:0000256" key="5">
    <source>
        <dbReference type="ARBA" id="ARBA00022906"/>
    </source>
</evidence>
<evidence type="ECO:0000256" key="3">
    <source>
        <dbReference type="ARBA" id="ARBA00022448"/>
    </source>
</evidence>
<dbReference type="Gene3D" id="3.40.50.1980">
    <property type="entry name" value="Nitrogenase molybdenum iron protein domain"/>
    <property type="match status" value="1"/>
</dbReference>
<evidence type="ECO:0000313" key="7">
    <source>
        <dbReference type="EMBL" id="MBB5211816.1"/>
    </source>
</evidence>
<sequence length="318" mass="34115">MVTLPGSHEIRPTTSVFPLIFIAVLALFLAACGKQNAGEPVETVGKASPGDGAATLVVSIRPLAMIVREVAGPQVSIKQLVRNGDPHHYAPKISDRMVMESAQLVIWLGPEMESVLARQMALLPAEKQLGLLAAGGYEFDGADAADPHIWLRPRNAAVMAAHIATRLAALNPSQAEEIRARARDFSRAMANLQKVQDRALWAYRDVPIVSTHTAYSQFFGPAGVKVDSLGSSASHQHGARAMLETHELSENGQARGCLFGEVPANDRDRQTAGHLNLGYEALDPLGTRLPADADYPALMAQLLADARKCLGAIPDRSR</sequence>
<keyword evidence="5" id="KW-0406">Ion transport</keyword>
<keyword evidence="5" id="KW-0864">Zinc transport</keyword>
<dbReference type="PANTHER" id="PTHR42953:SF3">
    <property type="entry name" value="HIGH-AFFINITY ZINC UPTAKE SYSTEM PROTEIN ZNUA"/>
    <property type="match status" value="1"/>
</dbReference>
<reference evidence="7 8" key="1">
    <citation type="submission" date="2020-08" db="EMBL/GenBank/DDBJ databases">
        <title>Genomic Encyclopedia of Type Strains, Phase IV (KMG-IV): sequencing the most valuable type-strain genomes for metagenomic binning, comparative biology and taxonomic classification.</title>
        <authorList>
            <person name="Goeker M."/>
        </authorList>
    </citation>
    <scope>NUCLEOTIDE SEQUENCE [LARGE SCALE GENOMIC DNA]</scope>
    <source>
        <strain evidence="7 8">DSM 11525</strain>
    </source>
</reference>
<keyword evidence="5" id="KW-0862">Zinc</keyword>
<dbReference type="Proteomes" id="UP000563601">
    <property type="component" value="Unassembled WGS sequence"/>
</dbReference>
<protein>
    <recommendedName>
        <fullName evidence="2">High-affinity zinc uptake system protein ZnuA</fullName>
    </recommendedName>
</protein>
<keyword evidence="6" id="KW-0812">Transmembrane</keyword>
<keyword evidence="6" id="KW-0472">Membrane</keyword>
<evidence type="ECO:0000256" key="6">
    <source>
        <dbReference type="SAM" id="Phobius"/>
    </source>
</evidence>
<dbReference type="PANTHER" id="PTHR42953">
    <property type="entry name" value="HIGH-AFFINITY ZINC UPTAKE SYSTEM PROTEIN ZNUA-RELATED"/>
    <property type="match status" value="1"/>
</dbReference>
<dbReference type="InterPro" id="IPR050492">
    <property type="entry name" value="Bact_metal-bind_prot9"/>
</dbReference>
<evidence type="ECO:0000256" key="1">
    <source>
        <dbReference type="ARBA" id="ARBA00011028"/>
    </source>
</evidence>
<dbReference type="GO" id="GO:0006829">
    <property type="term" value="P:zinc ion transport"/>
    <property type="evidence" value="ECO:0007669"/>
    <property type="project" value="UniProtKB-KW"/>
</dbReference>
<comment type="caution">
    <text evidence="7">The sequence shown here is derived from an EMBL/GenBank/DDBJ whole genome shotgun (WGS) entry which is preliminary data.</text>
</comment>
<comment type="similarity">
    <text evidence="1">Belongs to the bacterial solute-binding protein 9 family.</text>
</comment>
<keyword evidence="4" id="KW-0732">Signal</keyword>